<reference evidence="3" key="1">
    <citation type="submission" date="2016-10" db="EMBL/GenBank/DDBJ databases">
        <authorList>
            <person name="Varghese N."/>
            <person name="Submissions S."/>
        </authorList>
    </citation>
    <scope>NUCLEOTIDE SEQUENCE [LARGE SCALE GENOMIC DNA]</scope>
    <source>
        <strain evidence="3">CGMCC 1.7736</strain>
    </source>
</reference>
<feature type="transmembrane region" description="Helical" evidence="1">
    <location>
        <begin position="154"/>
        <end position="176"/>
    </location>
</feature>
<proteinExistence type="predicted"/>
<sequence length="195" mass="20484">MSLSSLARSERANAALGWTFTGVTAAVGIAAVVAGSLAWAGLWFLLSVVVAAPAVGTGDWKALVPWPLPAMAAAAAVVQSVGLYPELAGYVAVAGLALVVVVELDVFSSVEMSRRFTVVFAAMTTMAVQAWWTVVQFVSDWWFGTAFLRSQTELQWDIVAVTAVAVVAGGFFVWYFDRIDHAGGRGYAVESGGSS</sequence>
<feature type="transmembrane region" description="Helical" evidence="1">
    <location>
        <begin position="116"/>
        <end position="134"/>
    </location>
</feature>
<protein>
    <submittedName>
        <fullName evidence="2">Uncharacterized protein</fullName>
    </submittedName>
</protein>
<accession>A0A1I6IFG8</accession>
<dbReference type="Proteomes" id="UP000198531">
    <property type="component" value="Unassembled WGS sequence"/>
</dbReference>
<dbReference type="AlphaFoldDB" id="A0A1I6IFG8"/>
<evidence type="ECO:0000313" key="2">
    <source>
        <dbReference type="EMBL" id="SFR65411.1"/>
    </source>
</evidence>
<gene>
    <name evidence="2" type="ORF">SAMN04487947_3130</name>
</gene>
<dbReference type="STRING" id="553469.SAMN04487947_3130"/>
<keyword evidence="1" id="KW-1133">Transmembrane helix</keyword>
<keyword evidence="1" id="KW-0812">Transmembrane</keyword>
<name>A0A1I6IFG8_9EURY</name>
<organism evidence="2 3">
    <name type="scientific">Halogeometricum rufum</name>
    <dbReference type="NCBI Taxonomy" id="553469"/>
    <lineage>
        <taxon>Archaea</taxon>
        <taxon>Methanobacteriati</taxon>
        <taxon>Methanobacteriota</taxon>
        <taxon>Stenosarchaea group</taxon>
        <taxon>Halobacteria</taxon>
        <taxon>Halobacteriales</taxon>
        <taxon>Haloferacaceae</taxon>
        <taxon>Halogeometricum</taxon>
    </lineage>
</organism>
<keyword evidence="1" id="KW-0472">Membrane</keyword>
<evidence type="ECO:0000313" key="3">
    <source>
        <dbReference type="Proteomes" id="UP000198531"/>
    </source>
</evidence>
<feature type="transmembrane region" description="Helical" evidence="1">
    <location>
        <begin position="87"/>
        <end position="104"/>
    </location>
</feature>
<feature type="transmembrane region" description="Helical" evidence="1">
    <location>
        <begin position="63"/>
        <end position="81"/>
    </location>
</feature>
<feature type="transmembrane region" description="Helical" evidence="1">
    <location>
        <begin position="12"/>
        <end position="31"/>
    </location>
</feature>
<evidence type="ECO:0000256" key="1">
    <source>
        <dbReference type="SAM" id="Phobius"/>
    </source>
</evidence>
<dbReference type="RefSeq" id="WP_245778510.1">
    <property type="nucleotide sequence ID" value="NZ_FOYT01000003.1"/>
</dbReference>
<dbReference type="EMBL" id="FOYT01000003">
    <property type="protein sequence ID" value="SFR65411.1"/>
    <property type="molecule type" value="Genomic_DNA"/>
</dbReference>
<feature type="transmembrane region" description="Helical" evidence="1">
    <location>
        <begin position="37"/>
        <end position="56"/>
    </location>
</feature>
<keyword evidence="3" id="KW-1185">Reference proteome</keyword>